<dbReference type="InterPro" id="IPR036388">
    <property type="entry name" value="WH-like_DNA-bd_sf"/>
</dbReference>
<evidence type="ECO:0000259" key="7">
    <source>
        <dbReference type="PROSITE" id="PS50112"/>
    </source>
</evidence>
<evidence type="ECO:0000256" key="2">
    <source>
        <dbReference type="ARBA" id="ARBA00012438"/>
    </source>
</evidence>
<evidence type="ECO:0000313" key="9">
    <source>
        <dbReference type="EMBL" id="EHQ36034.1"/>
    </source>
</evidence>
<dbReference type="InterPro" id="IPR013656">
    <property type="entry name" value="PAS_4"/>
</dbReference>
<dbReference type="SMART" id="SM00086">
    <property type="entry name" value="PAC"/>
    <property type="match status" value="2"/>
</dbReference>
<protein>
    <recommendedName>
        <fullName evidence="2">histidine kinase</fullName>
        <ecNumber evidence="2">2.7.13.3</ecNumber>
    </recommendedName>
</protein>
<dbReference type="CDD" id="cd00130">
    <property type="entry name" value="PAS"/>
    <property type="match status" value="2"/>
</dbReference>
<comment type="catalytic activity">
    <reaction evidence="1">
        <text>ATP + protein L-histidine = ADP + protein N-phospho-L-histidine.</text>
        <dbReference type="EC" id="2.7.13.3"/>
    </reaction>
</comment>
<feature type="domain" description="PAC" evidence="8">
    <location>
        <begin position="446"/>
        <end position="499"/>
    </location>
</feature>
<dbReference type="InterPro" id="IPR036390">
    <property type="entry name" value="WH_DNA-bd_sf"/>
</dbReference>
<evidence type="ECO:0000256" key="6">
    <source>
        <dbReference type="SAM" id="Coils"/>
    </source>
</evidence>
<dbReference type="NCBIfam" id="TIGR00229">
    <property type="entry name" value="sensory_box"/>
    <property type="match status" value="2"/>
</dbReference>
<dbReference type="SMART" id="SM00091">
    <property type="entry name" value="PAS"/>
    <property type="match status" value="3"/>
</dbReference>
<dbReference type="GO" id="GO:0004673">
    <property type="term" value="F:protein histidine kinase activity"/>
    <property type="evidence" value="ECO:0007669"/>
    <property type="project" value="UniProtKB-EC"/>
</dbReference>
<feature type="coiled-coil region" evidence="6">
    <location>
        <begin position="306"/>
        <end position="365"/>
    </location>
</feature>
<dbReference type="InterPro" id="IPR052162">
    <property type="entry name" value="Sensor_kinase/Photoreceptor"/>
</dbReference>
<name>H1YYQ1_9EURY</name>
<dbReference type="EMBL" id="CM001436">
    <property type="protein sequence ID" value="EHQ36034.1"/>
    <property type="molecule type" value="Genomic_DNA"/>
</dbReference>
<dbReference type="OrthoDB" id="116341at2157"/>
<keyword evidence="6" id="KW-0175">Coiled coil</keyword>
<accession>H1YYQ1</accession>
<dbReference type="EC" id="2.7.13.3" evidence="2"/>
<evidence type="ECO:0000313" key="10">
    <source>
        <dbReference type="Proteomes" id="UP000005741"/>
    </source>
</evidence>
<dbReference type="PANTHER" id="PTHR43304:SF1">
    <property type="entry name" value="PAC DOMAIN-CONTAINING PROTEIN"/>
    <property type="match status" value="1"/>
</dbReference>
<feature type="domain" description="PAC" evidence="8">
    <location>
        <begin position="263"/>
        <end position="315"/>
    </location>
</feature>
<dbReference type="PROSITE" id="PS50112">
    <property type="entry name" value="PAS"/>
    <property type="match status" value="2"/>
</dbReference>
<feature type="domain" description="PAS" evidence="7">
    <location>
        <begin position="394"/>
        <end position="441"/>
    </location>
</feature>
<dbReference type="SUPFAM" id="SSF46785">
    <property type="entry name" value="Winged helix' DNA-binding domain"/>
    <property type="match status" value="1"/>
</dbReference>
<dbReference type="Pfam" id="PF08448">
    <property type="entry name" value="PAS_4"/>
    <property type="match status" value="1"/>
</dbReference>
<reference evidence="9 10" key="1">
    <citation type="submission" date="2011-10" db="EMBL/GenBank/DDBJ databases">
        <title>The Improved High-Quality Draft genome of Methanoplanus limicola DSM 2279.</title>
        <authorList>
            <consortium name="US DOE Joint Genome Institute (JGI-PGF)"/>
            <person name="Lucas S."/>
            <person name="Copeland A."/>
            <person name="Lapidus A."/>
            <person name="Glavina del Rio T."/>
            <person name="Dalin E."/>
            <person name="Tice H."/>
            <person name="Bruce D."/>
            <person name="Goodwin L."/>
            <person name="Pitluck S."/>
            <person name="Peters L."/>
            <person name="Mikhailova N."/>
            <person name="Lu M."/>
            <person name="Kyrpides N."/>
            <person name="Mavromatis K."/>
            <person name="Ivanova N."/>
            <person name="Markowitz V."/>
            <person name="Cheng J.-F."/>
            <person name="Hugenholtz P."/>
            <person name="Woyke T."/>
            <person name="Wu D."/>
            <person name="Wirth R."/>
            <person name="Brambilla E.-M."/>
            <person name="Klenk H.-P."/>
            <person name="Eisen J.A."/>
        </authorList>
    </citation>
    <scope>NUCLEOTIDE SEQUENCE [LARGE SCALE GENOMIC DNA]</scope>
    <source>
        <strain evidence="9 10">DSM 2279</strain>
    </source>
</reference>
<dbReference type="SUPFAM" id="SSF55785">
    <property type="entry name" value="PYP-like sensor domain (PAS domain)"/>
    <property type="match status" value="3"/>
</dbReference>
<keyword evidence="4" id="KW-0808">Transferase</keyword>
<dbReference type="InterPro" id="IPR000700">
    <property type="entry name" value="PAS-assoc_C"/>
</dbReference>
<evidence type="ECO:0000256" key="1">
    <source>
        <dbReference type="ARBA" id="ARBA00000085"/>
    </source>
</evidence>
<gene>
    <name evidence="9" type="ORF">Metlim_1945</name>
</gene>
<evidence type="ECO:0000256" key="5">
    <source>
        <dbReference type="ARBA" id="ARBA00022777"/>
    </source>
</evidence>
<dbReference type="STRING" id="937775.Metlim_1945"/>
<dbReference type="RefSeq" id="WP_004078173.1">
    <property type="nucleotide sequence ID" value="NZ_CM001436.1"/>
</dbReference>
<feature type="domain" description="PAS" evidence="7">
    <location>
        <begin position="190"/>
        <end position="234"/>
    </location>
</feature>
<keyword evidence="10" id="KW-1185">Reference proteome</keyword>
<evidence type="ECO:0000259" key="8">
    <source>
        <dbReference type="PROSITE" id="PS50113"/>
    </source>
</evidence>
<sequence>MGIEFNDLKEIKEIINENRNGITISEISELFSINRNTISKYLEILHLKGDLEIKESGNLKIYYPARRIPETVIKNYFHEPCIIINKKMEVEYANNAFLSLSNTKTEEITGKKIFSLNIPLFHNTELKENYKYAIDGEPVTKNIQTSFSEENYYMTVRLIPAIFEDRRKGFSLILNDQTRFKQEITSEQISEHRYREIVEDQTEYILRLLPDMTITFVNTAFCKYLGRKKEEVIGTKFDPVLSDDKIVSLENIFGGLSIENPSGFITMRSITYEGKINWLEWNIKGIFKNNSELIEYQGIGRNISKLKSAEEKLKVYKNNLEDLVEKRTIELQNVNKRLYDEILKQRETEKQLDNSLKKINTIRDEISAKDKKIDFILNTANLGMCDINYLKGEIEFNQKCVDILGYSAKEIPQTLEDWNKLIHPDDYRELLKKREDFIRGTTPHIHQSEYRVLCKNGNWKWISYTSTTTIRDNKAKLVSAIGLIEDISKRKNIENNINALLNLDQRLSESSSEAEAHSQCIKGILSILGMESAIYLKINRNNENIFVSDSVNADKKIINLFPLLKYSPPHEYITELKEPVIIKDKKTASQILNKLNNDYCNYDNEILSAIIIPVTDNYNIYAYYLIYSKNEICITEYNIKSLKLVIRNLLNCINNIIMKN</sequence>
<dbReference type="AlphaFoldDB" id="H1YYQ1"/>
<dbReference type="InterPro" id="IPR000014">
    <property type="entry name" value="PAS"/>
</dbReference>
<dbReference type="Gene3D" id="3.30.450.20">
    <property type="entry name" value="PAS domain"/>
    <property type="match status" value="3"/>
</dbReference>
<proteinExistence type="predicted"/>
<dbReference type="InterPro" id="IPR013655">
    <property type="entry name" value="PAS_fold_3"/>
</dbReference>
<evidence type="ECO:0000256" key="4">
    <source>
        <dbReference type="ARBA" id="ARBA00022679"/>
    </source>
</evidence>
<dbReference type="Pfam" id="PF08447">
    <property type="entry name" value="PAS_3"/>
    <property type="match status" value="1"/>
</dbReference>
<dbReference type="Pfam" id="PF13426">
    <property type="entry name" value="PAS_9"/>
    <property type="match status" value="1"/>
</dbReference>
<dbReference type="PANTHER" id="PTHR43304">
    <property type="entry name" value="PHYTOCHROME-LIKE PROTEIN CPH1"/>
    <property type="match status" value="1"/>
</dbReference>
<keyword evidence="3" id="KW-0597">Phosphoprotein</keyword>
<evidence type="ECO:0000256" key="3">
    <source>
        <dbReference type="ARBA" id="ARBA00022553"/>
    </source>
</evidence>
<dbReference type="InParanoid" id="H1YYQ1"/>
<dbReference type="HOGENOM" id="CLU_363566_0_0_2"/>
<dbReference type="InterPro" id="IPR001610">
    <property type="entry name" value="PAC"/>
</dbReference>
<dbReference type="Gene3D" id="1.10.10.10">
    <property type="entry name" value="Winged helix-like DNA-binding domain superfamily/Winged helix DNA-binding domain"/>
    <property type="match status" value="1"/>
</dbReference>
<dbReference type="InterPro" id="IPR035965">
    <property type="entry name" value="PAS-like_dom_sf"/>
</dbReference>
<dbReference type="Proteomes" id="UP000005741">
    <property type="component" value="Chromosome"/>
</dbReference>
<dbReference type="PROSITE" id="PS50113">
    <property type="entry name" value="PAC"/>
    <property type="match status" value="2"/>
</dbReference>
<organism evidence="9 10">
    <name type="scientific">Methanoplanus limicola DSM 2279</name>
    <dbReference type="NCBI Taxonomy" id="937775"/>
    <lineage>
        <taxon>Archaea</taxon>
        <taxon>Methanobacteriati</taxon>
        <taxon>Methanobacteriota</taxon>
        <taxon>Stenosarchaea group</taxon>
        <taxon>Methanomicrobia</taxon>
        <taxon>Methanomicrobiales</taxon>
        <taxon>Methanomicrobiaceae</taxon>
        <taxon>Methanoplanus</taxon>
    </lineage>
</organism>
<keyword evidence="5" id="KW-0418">Kinase</keyword>